<organism evidence="1 2">
    <name type="scientific">Vibrio cholerae</name>
    <dbReference type="NCBI Taxonomy" id="666"/>
    <lineage>
        <taxon>Bacteria</taxon>
        <taxon>Pseudomonadati</taxon>
        <taxon>Pseudomonadota</taxon>
        <taxon>Gammaproteobacteria</taxon>
        <taxon>Vibrionales</taxon>
        <taxon>Vibrionaceae</taxon>
        <taxon>Vibrio</taxon>
    </lineage>
</organism>
<comment type="caution">
    <text evidence="1">The sequence shown here is derived from an EMBL/GenBank/DDBJ whole genome shotgun (WGS) entry which is preliminary data.</text>
</comment>
<dbReference type="PRINTS" id="PR01171">
    <property type="entry name" value="BCTLIPOCALIN"/>
</dbReference>
<accession>A0A7X3JPA1</accession>
<dbReference type="EMBL" id="QZRB01000125">
    <property type="protein sequence ID" value="MVD25631.1"/>
    <property type="molecule type" value="Genomic_DNA"/>
</dbReference>
<dbReference type="Gene3D" id="2.40.128.20">
    <property type="match status" value="1"/>
</dbReference>
<dbReference type="InterPro" id="IPR012674">
    <property type="entry name" value="Calycin"/>
</dbReference>
<dbReference type="RefSeq" id="WP_000296950.1">
    <property type="nucleotide sequence ID" value="NZ_JACYRZ010000061.1"/>
</dbReference>
<gene>
    <name evidence="1" type="ORF">D6U24_20305</name>
</gene>
<name>A0A7X3JPA1_VIBCL</name>
<reference evidence="1 2" key="1">
    <citation type="submission" date="2018-09" db="EMBL/GenBank/DDBJ databases">
        <title>Genomic epidemiology reveals two lineages of Vibrio cholerae that can cause global cholera epidemics despite absence of cholera toxin gene.</title>
        <authorList>
            <person name="Wang H."/>
            <person name="Zen W."/>
            <person name="Yu H."/>
            <person name="Zhang W."/>
            <person name="Pan J."/>
            <person name="Yang C."/>
            <person name="Cui Y."/>
        </authorList>
    </citation>
    <scope>NUCLEOTIDE SEQUENCE [LARGE SCALE GENOMIC DNA]</scope>
    <source>
        <strain evidence="1 2">00-1_S85</strain>
    </source>
</reference>
<evidence type="ECO:0000313" key="1">
    <source>
        <dbReference type="EMBL" id="MVD25631.1"/>
    </source>
</evidence>
<dbReference type="InterPro" id="IPR000566">
    <property type="entry name" value="Lipocln_cytosolic_FA-bd_dom"/>
</dbReference>
<dbReference type="InterPro" id="IPR002446">
    <property type="entry name" value="Lipocalin_bac"/>
</dbReference>
<feature type="non-terminal residue" evidence="1">
    <location>
        <position position="1"/>
    </location>
</feature>
<dbReference type="AlphaFoldDB" id="A0A7X3JPA1"/>
<proteinExistence type="predicted"/>
<sequence>PFYGSYVVFELDRENYSYAFVSGPNTEYLWLLSRTPTVERGILDKFIEMSKERGFDTNRLIYVQQQ</sequence>
<dbReference type="Pfam" id="PF08212">
    <property type="entry name" value="Lipocalin_2"/>
    <property type="match status" value="1"/>
</dbReference>
<dbReference type="SUPFAM" id="SSF50814">
    <property type="entry name" value="Lipocalins"/>
    <property type="match status" value="1"/>
</dbReference>
<protein>
    <submittedName>
        <fullName evidence="1">Uncharacterized protein</fullName>
    </submittedName>
</protein>
<dbReference type="Proteomes" id="UP000471242">
    <property type="component" value="Unassembled WGS sequence"/>
</dbReference>
<evidence type="ECO:0000313" key="2">
    <source>
        <dbReference type="Proteomes" id="UP000471242"/>
    </source>
</evidence>